<sequence>MSASRILWFAASILVGLCLVAIWQLAADARLVSPVFLPGPDKAWAALERGIASGELLDKLLGTVGRMVWGWLLASLLGIGVGALIGISPAARAWLGPTLEFLRPLPASAIVPVAIAFLGLSEGMVLAVIGFGALWPMLLATVHGFAAVEPRLYEVSRALGLSRWEVIGKIALPNALPDIFAGLRLGLTVALILAVVGEMLASREGLGLWILLSARAFRAPDLFAGVILLGLVGFASALLLSAVERRALRWRLPPG</sequence>
<keyword evidence="5 7" id="KW-1133">Transmembrane helix</keyword>
<comment type="similarity">
    <text evidence="7">Belongs to the binding-protein-dependent transport system permease family.</text>
</comment>
<keyword evidence="10" id="KW-1185">Reference proteome</keyword>
<keyword evidence="2 7" id="KW-0813">Transport</keyword>
<dbReference type="PANTHER" id="PTHR30151">
    <property type="entry name" value="ALKANE SULFONATE ABC TRANSPORTER-RELATED, MEMBRANE SUBUNIT"/>
    <property type="match status" value="1"/>
</dbReference>
<dbReference type="Pfam" id="PF00528">
    <property type="entry name" value="BPD_transp_1"/>
    <property type="match status" value="1"/>
</dbReference>
<accession>A0A5C8PJU6</accession>
<feature type="transmembrane region" description="Helical" evidence="7">
    <location>
        <begin position="222"/>
        <end position="243"/>
    </location>
</feature>
<feature type="transmembrane region" description="Helical" evidence="7">
    <location>
        <begin position="126"/>
        <end position="148"/>
    </location>
</feature>
<evidence type="ECO:0000256" key="1">
    <source>
        <dbReference type="ARBA" id="ARBA00004651"/>
    </source>
</evidence>
<dbReference type="GO" id="GO:0005886">
    <property type="term" value="C:plasma membrane"/>
    <property type="evidence" value="ECO:0007669"/>
    <property type="project" value="UniProtKB-SubCell"/>
</dbReference>
<dbReference type="PANTHER" id="PTHR30151:SF0">
    <property type="entry name" value="ABC TRANSPORTER PERMEASE PROTEIN MJ0413-RELATED"/>
    <property type="match status" value="1"/>
</dbReference>
<dbReference type="CDD" id="cd06261">
    <property type="entry name" value="TM_PBP2"/>
    <property type="match status" value="1"/>
</dbReference>
<comment type="caution">
    <text evidence="9">The sequence shown here is derived from an EMBL/GenBank/DDBJ whole genome shotgun (WGS) entry which is preliminary data.</text>
</comment>
<dbReference type="Proteomes" id="UP000321638">
    <property type="component" value="Unassembled WGS sequence"/>
</dbReference>
<evidence type="ECO:0000256" key="4">
    <source>
        <dbReference type="ARBA" id="ARBA00022692"/>
    </source>
</evidence>
<dbReference type="PROSITE" id="PS50928">
    <property type="entry name" value="ABC_TM1"/>
    <property type="match status" value="1"/>
</dbReference>
<dbReference type="Gene3D" id="1.10.3720.10">
    <property type="entry name" value="MetI-like"/>
    <property type="match status" value="1"/>
</dbReference>
<feature type="transmembrane region" description="Helical" evidence="7">
    <location>
        <begin position="179"/>
        <end position="202"/>
    </location>
</feature>
<evidence type="ECO:0000313" key="10">
    <source>
        <dbReference type="Proteomes" id="UP000321638"/>
    </source>
</evidence>
<dbReference type="EMBL" id="VDUZ01000020">
    <property type="protein sequence ID" value="TXL74116.1"/>
    <property type="molecule type" value="Genomic_DNA"/>
</dbReference>
<dbReference type="GO" id="GO:0055085">
    <property type="term" value="P:transmembrane transport"/>
    <property type="evidence" value="ECO:0007669"/>
    <property type="project" value="InterPro"/>
</dbReference>
<feature type="transmembrane region" description="Helical" evidence="7">
    <location>
        <begin position="7"/>
        <end position="26"/>
    </location>
</feature>
<evidence type="ECO:0000313" key="9">
    <source>
        <dbReference type="EMBL" id="TXL74116.1"/>
    </source>
</evidence>
<evidence type="ECO:0000256" key="5">
    <source>
        <dbReference type="ARBA" id="ARBA00022989"/>
    </source>
</evidence>
<keyword evidence="4 7" id="KW-0812">Transmembrane</keyword>
<protein>
    <submittedName>
        <fullName evidence="9">ABC transporter permease</fullName>
    </submittedName>
</protein>
<dbReference type="RefSeq" id="WP_147848362.1">
    <property type="nucleotide sequence ID" value="NZ_VDUZ01000020.1"/>
</dbReference>
<gene>
    <name evidence="9" type="ORF">FHP25_18095</name>
</gene>
<feature type="transmembrane region" description="Helical" evidence="7">
    <location>
        <begin position="101"/>
        <end position="120"/>
    </location>
</feature>
<evidence type="ECO:0000256" key="7">
    <source>
        <dbReference type="RuleBase" id="RU363032"/>
    </source>
</evidence>
<evidence type="ECO:0000256" key="6">
    <source>
        <dbReference type="ARBA" id="ARBA00023136"/>
    </source>
</evidence>
<evidence type="ECO:0000259" key="8">
    <source>
        <dbReference type="PROSITE" id="PS50928"/>
    </source>
</evidence>
<reference evidence="9 10" key="1">
    <citation type="submission" date="2019-06" db="EMBL/GenBank/DDBJ databases">
        <title>New taxonomy in bacterial strain CC-CFT640, isolated from vineyard.</title>
        <authorList>
            <person name="Lin S.-Y."/>
            <person name="Tsai C.-F."/>
            <person name="Young C.-C."/>
        </authorList>
    </citation>
    <scope>NUCLEOTIDE SEQUENCE [LARGE SCALE GENOMIC DNA]</scope>
    <source>
        <strain evidence="9 10">CC-CFT640</strain>
    </source>
</reference>
<dbReference type="AlphaFoldDB" id="A0A5C8PJU6"/>
<dbReference type="InterPro" id="IPR000515">
    <property type="entry name" value="MetI-like"/>
</dbReference>
<feature type="domain" description="ABC transmembrane type-1" evidence="8">
    <location>
        <begin position="60"/>
        <end position="244"/>
    </location>
</feature>
<dbReference type="SUPFAM" id="SSF161098">
    <property type="entry name" value="MetI-like"/>
    <property type="match status" value="1"/>
</dbReference>
<organism evidence="9 10">
    <name type="scientific">Vineibacter terrae</name>
    <dbReference type="NCBI Taxonomy" id="2586908"/>
    <lineage>
        <taxon>Bacteria</taxon>
        <taxon>Pseudomonadati</taxon>
        <taxon>Pseudomonadota</taxon>
        <taxon>Alphaproteobacteria</taxon>
        <taxon>Hyphomicrobiales</taxon>
        <taxon>Vineibacter</taxon>
    </lineage>
</organism>
<name>A0A5C8PJU6_9HYPH</name>
<keyword evidence="6 7" id="KW-0472">Membrane</keyword>
<dbReference type="OrthoDB" id="8138334at2"/>
<evidence type="ECO:0000256" key="3">
    <source>
        <dbReference type="ARBA" id="ARBA00022475"/>
    </source>
</evidence>
<dbReference type="InterPro" id="IPR035906">
    <property type="entry name" value="MetI-like_sf"/>
</dbReference>
<proteinExistence type="inferred from homology"/>
<comment type="subcellular location">
    <subcellularLocation>
        <location evidence="1 7">Cell membrane</location>
        <topology evidence="1 7">Multi-pass membrane protein</topology>
    </subcellularLocation>
</comment>
<evidence type="ECO:0000256" key="2">
    <source>
        <dbReference type="ARBA" id="ARBA00022448"/>
    </source>
</evidence>
<keyword evidence="3" id="KW-1003">Cell membrane</keyword>
<feature type="transmembrane region" description="Helical" evidence="7">
    <location>
        <begin position="68"/>
        <end position="89"/>
    </location>
</feature>